<comment type="caution">
    <text evidence="1">The sequence shown here is derived from an EMBL/GenBank/DDBJ whole genome shotgun (WGS) entry which is preliminary data.</text>
</comment>
<evidence type="ECO:0000313" key="2">
    <source>
        <dbReference type="EMBL" id="GBO16669.1"/>
    </source>
</evidence>
<dbReference type="EMBL" id="BGPR01040534">
    <property type="protein sequence ID" value="GBO16669.1"/>
    <property type="molecule type" value="Genomic_DNA"/>
</dbReference>
<dbReference type="Proteomes" id="UP000499080">
    <property type="component" value="Unassembled WGS sequence"/>
</dbReference>
<name>A0A4Y2TGM3_ARAVE</name>
<gene>
    <name evidence="2" type="ORF">AVEN_129872_1</name>
    <name evidence="1" type="ORF">AVEN_90529_1</name>
</gene>
<sequence>MNSTSETQQNFLRTIPAAKLNNSELFPSNVQLYNRSTAAFFFRKRTNELTAVFTTEHCACHLLSDRTDAAGGAGQLCDGHARHPADACRIGSGKREECVCHRLFHRSHYGQGRTGCQRQIKPGR</sequence>
<dbReference type="AlphaFoldDB" id="A0A4Y2TGM3"/>
<reference evidence="1 3" key="1">
    <citation type="journal article" date="2019" name="Sci. Rep.">
        <title>Orb-weaving spider Araneus ventricosus genome elucidates the spidroin gene catalogue.</title>
        <authorList>
            <person name="Kono N."/>
            <person name="Nakamura H."/>
            <person name="Ohtoshi R."/>
            <person name="Moran D.A.P."/>
            <person name="Shinohara A."/>
            <person name="Yoshida Y."/>
            <person name="Fujiwara M."/>
            <person name="Mori M."/>
            <person name="Tomita M."/>
            <person name="Arakawa K."/>
        </authorList>
    </citation>
    <scope>NUCLEOTIDE SEQUENCE [LARGE SCALE GENOMIC DNA]</scope>
</reference>
<keyword evidence="3" id="KW-1185">Reference proteome</keyword>
<organism evidence="1 3">
    <name type="scientific">Araneus ventricosus</name>
    <name type="common">Orbweaver spider</name>
    <name type="synonym">Epeira ventricosa</name>
    <dbReference type="NCBI Taxonomy" id="182803"/>
    <lineage>
        <taxon>Eukaryota</taxon>
        <taxon>Metazoa</taxon>
        <taxon>Ecdysozoa</taxon>
        <taxon>Arthropoda</taxon>
        <taxon>Chelicerata</taxon>
        <taxon>Arachnida</taxon>
        <taxon>Araneae</taxon>
        <taxon>Araneomorphae</taxon>
        <taxon>Entelegynae</taxon>
        <taxon>Araneoidea</taxon>
        <taxon>Araneidae</taxon>
        <taxon>Araneus</taxon>
    </lineage>
</organism>
<evidence type="ECO:0000313" key="3">
    <source>
        <dbReference type="Proteomes" id="UP000499080"/>
    </source>
</evidence>
<accession>A0A4Y2TGM3</accession>
<protein>
    <submittedName>
        <fullName evidence="1">Uncharacterized protein</fullName>
    </submittedName>
</protein>
<evidence type="ECO:0000313" key="1">
    <source>
        <dbReference type="EMBL" id="GBN99768.1"/>
    </source>
</evidence>
<dbReference type="EMBL" id="BGPR01028550">
    <property type="protein sequence ID" value="GBN99768.1"/>
    <property type="molecule type" value="Genomic_DNA"/>
</dbReference>
<proteinExistence type="predicted"/>